<feature type="domain" description="HTH tetR-type" evidence="3">
    <location>
        <begin position="11"/>
        <end position="71"/>
    </location>
</feature>
<accession>A0ABY1I3I4</accession>
<feature type="DNA-binding region" description="H-T-H motif" evidence="2">
    <location>
        <begin position="34"/>
        <end position="53"/>
    </location>
</feature>
<protein>
    <submittedName>
        <fullName evidence="4">Regulatory protein, tetR family</fullName>
    </submittedName>
</protein>
<dbReference type="InterPro" id="IPR009057">
    <property type="entry name" value="Homeodomain-like_sf"/>
</dbReference>
<dbReference type="RefSeq" id="WP_073451379.1">
    <property type="nucleotide sequence ID" value="NZ_FQYL01000002.1"/>
</dbReference>
<evidence type="ECO:0000313" key="4">
    <source>
        <dbReference type="EMBL" id="SHI43889.1"/>
    </source>
</evidence>
<sequence>MRDRPDDKRVVRTIRAIHSAFEEMLCEKDYRRITVTELCERALVNRKTFYRYYEAMDSLLDEFQEDMVSGYLARVEGLRLPEDLDAITHEFFTFALQRGKVFEHLTCDVAHTALQRRMTDLVMSRNAGEASTDAERSLLLAFVTESTLAIYRQWVADGKALPAERAADIATRLVCRGAAGR</sequence>
<dbReference type="PROSITE" id="PS50977">
    <property type="entry name" value="HTH_TETR_2"/>
    <property type="match status" value="1"/>
</dbReference>
<dbReference type="SUPFAM" id="SSF46689">
    <property type="entry name" value="Homeodomain-like"/>
    <property type="match status" value="1"/>
</dbReference>
<proteinExistence type="predicted"/>
<evidence type="ECO:0000313" key="5">
    <source>
        <dbReference type="Proteomes" id="UP000184390"/>
    </source>
</evidence>
<dbReference type="Gene3D" id="1.10.357.10">
    <property type="entry name" value="Tetracycline Repressor, domain 2"/>
    <property type="match status" value="1"/>
</dbReference>
<dbReference type="InterPro" id="IPR001647">
    <property type="entry name" value="HTH_TetR"/>
</dbReference>
<evidence type="ECO:0000256" key="1">
    <source>
        <dbReference type="ARBA" id="ARBA00023125"/>
    </source>
</evidence>
<dbReference type="Pfam" id="PF00440">
    <property type="entry name" value="TetR_N"/>
    <property type="match status" value="1"/>
</dbReference>
<keyword evidence="1 2" id="KW-0238">DNA-binding</keyword>
<gene>
    <name evidence="4" type="ORF">SAMN05216246_102112</name>
</gene>
<comment type="caution">
    <text evidence="4">The sequence shown here is derived from an EMBL/GenBank/DDBJ whole genome shotgun (WGS) entry which is preliminary data.</text>
</comment>
<dbReference type="Proteomes" id="UP000184390">
    <property type="component" value="Unassembled WGS sequence"/>
</dbReference>
<dbReference type="InterPro" id="IPR050624">
    <property type="entry name" value="HTH-type_Tx_Regulator"/>
</dbReference>
<dbReference type="EMBL" id="FQYL01000002">
    <property type="protein sequence ID" value="SHI43889.1"/>
    <property type="molecule type" value="Genomic_DNA"/>
</dbReference>
<dbReference type="PANTHER" id="PTHR43479">
    <property type="entry name" value="ACREF/ENVCD OPERON REPRESSOR-RELATED"/>
    <property type="match status" value="1"/>
</dbReference>
<keyword evidence="5" id="KW-1185">Reference proteome</keyword>
<dbReference type="PANTHER" id="PTHR43479:SF11">
    <property type="entry name" value="ACREF_ENVCD OPERON REPRESSOR-RELATED"/>
    <property type="match status" value="1"/>
</dbReference>
<name>A0ABY1I3I4_9ACTO</name>
<organism evidence="4 5">
    <name type="scientific">Actinomyces denticolens</name>
    <dbReference type="NCBI Taxonomy" id="52767"/>
    <lineage>
        <taxon>Bacteria</taxon>
        <taxon>Bacillati</taxon>
        <taxon>Actinomycetota</taxon>
        <taxon>Actinomycetes</taxon>
        <taxon>Actinomycetales</taxon>
        <taxon>Actinomycetaceae</taxon>
        <taxon>Actinomyces</taxon>
    </lineage>
</organism>
<evidence type="ECO:0000259" key="3">
    <source>
        <dbReference type="PROSITE" id="PS50977"/>
    </source>
</evidence>
<reference evidence="4 5" key="1">
    <citation type="submission" date="2016-11" db="EMBL/GenBank/DDBJ databases">
        <authorList>
            <person name="Varghese N."/>
            <person name="Submissions S."/>
        </authorList>
    </citation>
    <scope>NUCLEOTIDE SEQUENCE [LARGE SCALE GENOMIC DNA]</scope>
    <source>
        <strain evidence="4 5">PA</strain>
    </source>
</reference>
<evidence type="ECO:0000256" key="2">
    <source>
        <dbReference type="PROSITE-ProRule" id="PRU00335"/>
    </source>
</evidence>